<evidence type="ECO:0000313" key="3">
    <source>
        <dbReference type="EMBL" id="OGE49220.1"/>
    </source>
</evidence>
<feature type="transmembrane region" description="Helical" evidence="1">
    <location>
        <begin position="50"/>
        <end position="68"/>
    </location>
</feature>
<sequence length="273" mass="30811">MSSSFQQHPSLIGDNQAKSIAAIVFISIALYNALELMVLIPLSFKRYRSLYFWSLLLSAVLGIIPTSLGTSFQFFELAPLWLSLLLSNIGFIMLVPTQSVVLYSRLHLISTNYRLLRFLKWLIIVDTAILVIPTVTLNFASEYFSHSPSWVRAFDIVEKSQLTWFSAQETLISGIYIYETIGIIRISPHEDTKRHKILYELLAINIAAICMDVALLVLEYMGLYFTQIIFKALVYSIKLKMEFAVLGTLISIVHSGSSHGELPSSDMSHFMAG</sequence>
<proteinExistence type="predicted"/>
<feature type="transmembrane region" description="Helical" evidence="1">
    <location>
        <begin position="239"/>
        <end position="257"/>
    </location>
</feature>
<evidence type="ECO:0000313" key="4">
    <source>
        <dbReference type="Proteomes" id="UP000177622"/>
    </source>
</evidence>
<feature type="domain" description="DUF7703" evidence="2">
    <location>
        <begin position="14"/>
        <end position="254"/>
    </location>
</feature>
<dbReference type="Pfam" id="PF24802">
    <property type="entry name" value="DUF7703"/>
    <property type="match status" value="1"/>
</dbReference>
<dbReference type="AlphaFoldDB" id="A0A1F5L8B2"/>
<keyword evidence="4" id="KW-1185">Reference proteome</keyword>
<dbReference type="OrthoDB" id="405906at2759"/>
<dbReference type="PANTHER" id="PTHR37013">
    <property type="entry name" value="INTEGRAL MEMBRANE PROTEIN (AFU_ORTHOLOGUE AFUA_1G05950)-RELATED"/>
    <property type="match status" value="1"/>
</dbReference>
<feature type="transmembrane region" description="Helical" evidence="1">
    <location>
        <begin position="20"/>
        <end position="43"/>
    </location>
</feature>
<protein>
    <recommendedName>
        <fullName evidence="2">DUF7703 domain-containing protein</fullName>
    </recommendedName>
</protein>
<evidence type="ECO:0000256" key="1">
    <source>
        <dbReference type="SAM" id="Phobius"/>
    </source>
</evidence>
<dbReference type="Proteomes" id="UP000177622">
    <property type="component" value="Unassembled WGS sequence"/>
</dbReference>
<dbReference type="InterPro" id="IPR056120">
    <property type="entry name" value="DUF7703"/>
</dbReference>
<name>A0A1F5L8B2_PENAI</name>
<organism evidence="3 4">
    <name type="scientific">Penicillium arizonense</name>
    <dbReference type="NCBI Taxonomy" id="1835702"/>
    <lineage>
        <taxon>Eukaryota</taxon>
        <taxon>Fungi</taxon>
        <taxon>Dikarya</taxon>
        <taxon>Ascomycota</taxon>
        <taxon>Pezizomycotina</taxon>
        <taxon>Eurotiomycetes</taxon>
        <taxon>Eurotiomycetidae</taxon>
        <taxon>Eurotiales</taxon>
        <taxon>Aspergillaceae</taxon>
        <taxon>Penicillium</taxon>
    </lineage>
</organism>
<feature type="transmembrane region" description="Helical" evidence="1">
    <location>
        <begin position="118"/>
        <end position="140"/>
    </location>
</feature>
<keyword evidence="1" id="KW-1133">Transmembrane helix</keyword>
<keyword evidence="1" id="KW-0472">Membrane</keyword>
<dbReference type="PANTHER" id="PTHR37013:SF5">
    <property type="entry name" value="INTEGRAL MEMBRANE PROTEIN"/>
    <property type="match status" value="1"/>
</dbReference>
<dbReference type="RefSeq" id="XP_022484672.1">
    <property type="nucleotide sequence ID" value="XM_022635600.1"/>
</dbReference>
<dbReference type="GeneID" id="34580334"/>
<reference evidence="3 4" key="1">
    <citation type="journal article" date="2016" name="Sci. Rep.">
        <title>Penicillium arizonense, a new, genome sequenced fungal species, reveals a high chemical diversity in secreted metabolites.</title>
        <authorList>
            <person name="Grijseels S."/>
            <person name="Nielsen J.C."/>
            <person name="Randelovic M."/>
            <person name="Nielsen J."/>
            <person name="Nielsen K.F."/>
            <person name="Workman M."/>
            <person name="Frisvad J.C."/>
        </authorList>
    </citation>
    <scope>NUCLEOTIDE SEQUENCE [LARGE SCALE GENOMIC DNA]</scope>
    <source>
        <strain evidence="3 4">CBS 141311</strain>
    </source>
</reference>
<keyword evidence="1" id="KW-0812">Transmembrane</keyword>
<evidence type="ECO:0000259" key="2">
    <source>
        <dbReference type="Pfam" id="PF24802"/>
    </source>
</evidence>
<feature type="transmembrane region" description="Helical" evidence="1">
    <location>
        <begin position="80"/>
        <end position="106"/>
    </location>
</feature>
<dbReference type="EMBL" id="LXJU01000023">
    <property type="protein sequence ID" value="OGE49220.1"/>
    <property type="molecule type" value="Genomic_DNA"/>
</dbReference>
<gene>
    <name evidence="3" type="ORF">PENARI_c023G09766</name>
</gene>
<feature type="transmembrane region" description="Helical" evidence="1">
    <location>
        <begin position="197"/>
        <end position="218"/>
    </location>
</feature>
<accession>A0A1F5L8B2</accession>
<comment type="caution">
    <text evidence="3">The sequence shown here is derived from an EMBL/GenBank/DDBJ whole genome shotgun (WGS) entry which is preliminary data.</text>
</comment>